<sequence length="151" mass="16793">MLSQVEAYTLSLMVRLVIDTNIFVAAMRSEGGASRAVLKRALTGLYIPLFGNALWLEYEAMLGRPLWTEATTDDERKTVMAALAKQGKWISIYYGWRPNLPDEGDNHLIELAVAGNAEAIITHNISDLESGELAWPGLRILKPSECLEVFK</sequence>
<name>A0ACD5IE24_9PROT</name>
<dbReference type="Proteomes" id="UP001196097">
    <property type="component" value="Chromosome"/>
</dbReference>
<proteinExistence type="predicted"/>
<reference evidence="1 2" key="1">
    <citation type="journal article" date="2021" name="ISME J.">
        <title>Genomic evolution of the class Acidithiobacillia: deep-branching Proteobacteria living in extreme acidic conditions.</title>
        <authorList>
            <person name="Moya-Beltran A."/>
            <person name="Beard S."/>
            <person name="Rojas-Villalobos C."/>
            <person name="Issotta F."/>
            <person name="Gallardo Y."/>
            <person name="Ulloa R."/>
            <person name="Giaveno A."/>
            <person name="Degli Esposti M."/>
            <person name="Johnson D.B."/>
            <person name="Quatrini R."/>
        </authorList>
    </citation>
    <scope>NUCLEOTIDE SEQUENCE [LARGE SCALE GENOMIC DNA]</scope>
    <source>
        <strain evidence="1 2">CF3</strain>
    </source>
</reference>
<gene>
    <name evidence="1" type="ORF">HF292_007915</name>
</gene>
<protein>
    <submittedName>
        <fullName evidence="1">Toxin-antitoxin system toxin component, PIN family</fullName>
    </submittedName>
</protein>
<organism evidence="1 2">
    <name type="scientific">Acidithiobacillus ferruginosus</name>
    <dbReference type="NCBI Taxonomy" id="3063951"/>
    <lineage>
        <taxon>Bacteria</taxon>
        <taxon>Pseudomonadati</taxon>
        <taxon>Pseudomonadota</taxon>
        <taxon>Acidithiobacillia</taxon>
        <taxon>Acidithiobacillales</taxon>
        <taxon>Acidithiobacillaceae</taxon>
        <taxon>Acidithiobacillus</taxon>
    </lineage>
</organism>
<keyword evidence="2" id="KW-1185">Reference proteome</keyword>
<dbReference type="EMBL" id="CP130946">
    <property type="protein sequence ID" value="XRP71742.1"/>
    <property type="molecule type" value="Genomic_DNA"/>
</dbReference>
<evidence type="ECO:0000313" key="2">
    <source>
        <dbReference type="Proteomes" id="UP001196097"/>
    </source>
</evidence>
<evidence type="ECO:0000313" key="1">
    <source>
        <dbReference type="EMBL" id="XRP71742.1"/>
    </source>
</evidence>
<accession>A0ACD5IE24</accession>